<dbReference type="HAMAP" id="MF_01183">
    <property type="entry name" value="Chaperone_SurA"/>
    <property type="match status" value="1"/>
</dbReference>
<dbReference type="PANTHER" id="PTHR47637">
    <property type="entry name" value="CHAPERONE SURA"/>
    <property type="match status" value="1"/>
</dbReference>
<evidence type="ECO:0000256" key="7">
    <source>
        <dbReference type="HAMAP-Rule" id="MF_01183"/>
    </source>
</evidence>
<comment type="function">
    <text evidence="7">Chaperone involved in the correct folding and assembly of outer membrane proteins. Recognizes specific patterns of aromatic residues and the orientation of their side chains, which are found more frequently in integral outer membrane proteins. May act in both early periplasmic and late outer membrane-associated steps of protein maturation.</text>
</comment>
<evidence type="ECO:0000313" key="9">
    <source>
        <dbReference type="EMBL" id="SKA46624.1"/>
    </source>
</evidence>
<feature type="domain" description="PpiC" evidence="8">
    <location>
        <begin position="171"/>
        <end position="272"/>
    </location>
</feature>
<dbReference type="NCBIfam" id="NF008038">
    <property type="entry name" value="PRK10770.1"/>
    <property type="match status" value="1"/>
</dbReference>
<evidence type="ECO:0000256" key="5">
    <source>
        <dbReference type="ARBA" id="ARBA00023186"/>
    </source>
</evidence>
<dbReference type="Pfam" id="PF09312">
    <property type="entry name" value="SurA_N"/>
    <property type="match status" value="1"/>
</dbReference>
<keyword evidence="6 7" id="KW-0413">Isomerase</keyword>
<dbReference type="Pfam" id="PF13616">
    <property type="entry name" value="Rotamase_3"/>
    <property type="match status" value="1"/>
</dbReference>
<evidence type="ECO:0000259" key="8">
    <source>
        <dbReference type="PROSITE" id="PS50198"/>
    </source>
</evidence>
<protein>
    <recommendedName>
        <fullName evidence="7">Chaperone SurA</fullName>
    </recommendedName>
    <alternativeName>
        <fullName evidence="7">Peptidyl-prolyl cis-trans isomerase SurA</fullName>
        <shortName evidence="7">PPIase SurA</shortName>
        <ecNumber evidence="7">5.2.1.8</ecNumber>
    </alternativeName>
    <alternativeName>
        <fullName evidence="7">Rotamase SurA</fullName>
    </alternativeName>
</protein>
<dbReference type="InterPro" id="IPR023058">
    <property type="entry name" value="PPIase_PpiC_CS"/>
</dbReference>
<dbReference type="GO" id="GO:0051082">
    <property type="term" value="F:unfolded protein binding"/>
    <property type="evidence" value="ECO:0007669"/>
    <property type="project" value="UniProtKB-UniRule"/>
</dbReference>
<evidence type="ECO:0000256" key="6">
    <source>
        <dbReference type="ARBA" id="ARBA00023235"/>
    </source>
</evidence>
<feature type="domain" description="PpiC" evidence="8">
    <location>
        <begin position="281"/>
        <end position="381"/>
    </location>
</feature>
<evidence type="ECO:0000256" key="2">
    <source>
        <dbReference type="ARBA" id="ARBA00022737"/>
    </source>
</evidence>
<evidence type="ECO:0000256" key="4">
    <source>
        <dbReference type="ARBA" id="ARBA00023110"/>
    </source>
</evidence>
<dbReference type="PANTHER" id="PTHR47637:SF1">
    <property type="entry name" value="CHAPERONE SURA"/>
    <property type="match status" value="1"/>
</dbReference>
<keyword evidence="4 7" id="KW-0697">Rotamase</keyword>
<feature type="signal peptide" evidence="7">
    <location>
        <begin position="1"/>
        <end position="22"/>
    </location>
</feature>
<dbReference type="SUPFAM" id="SSF54534">
    <property type="entry name" value="FKBP-like"/>
    <property type="match status" value="2"/>
</dbReference>
<dbReference type="PROSITE" id="PS01096">
    <property type="entry name" value="PPIC_PPIASE_1"/>
    <property type="match status" value="1"/>
</dbReference>
<keyword evidence="5 7" id="KW-0143">Chaperone</keyword>
<reference evidence="10" key="1">
    <citation type="submission" date="2017-02" db="EMBL/GenBank/DDBJ databases">
        <authorList>
            <person name="Varghese N."/>
            <person name="Submissions S."/>
        </authorList>
    </citation>
    <scope>NUCLEOTIDE SEQUENCE [LARGE SCALE GENOMIC DNA]</scope>
    <source>
        <strain evidence="10">DSM 22720</strain>
    </source>
</reference>
<gene>
    <name evidence="7" type="primary">surA</name>
    <name evidence="9" type="ORF">SAMN02745132_00568</name>
</gene>
<keyword evidence="1 7" id="KW-0732">Signal</keyword>
<proteinExistence type="inferred from homology"/>
<dbReference type="GO" id="GO:0003755">
    <property type="term" value="F:peptidyl-prolyl cis-trans isomerase activity"/>
    <property type="evidence" value="ECO:0007669"/>
    <property type="project" value="UniProtKB-UniRule"/>
</dbReference>
<evidence type="ECO:0000256" key="1">
    <source>
        <dbReference type="ARBA" id="ARBA00022729"/>
    </source>
</evidence>
<dbReference type="InterPro" id="IPR023034">
    <property type="entry name" value="PPIase_SurA"/>
</dbReference>
<comment type="domain">
    <text evidence="7">The PPIase activity resides only in the second parvulin domain. The N-terminal region and the C-terminal tail are necessary and sufficient for the chaperone activity of SurA. The PPIase activity is dispensable for SurA to function as a chaperone. The N-terminal region and the C-terminal tail are also required for porin recognition.</text>
</comment>
<dbReference type="InterPro" id="IPR000297">
    <property type="entry name" value="PPIase_PpiC"/>
</dbReference>
<dbReference type="GO" id="GO:0043165">
    <property type="term" value="P:Gram-negative-bacterium-type cell outer membrane assembly"/>
    <property type="evidence" value="ECO:0007669"/>
    <property type="project" value="InterPro"/>
</dbReference>
<comment type="subcellular location">
    <subcellularLocation>
        <location evidence="7">Periplasm</location>
    </subcellularLocation>
    <text evidence="7">Is capable of associating with the outer membrane.</text>
</comment>
<dbReference type="PROSITE" id="PS50198">
    <property type="entry name" value="PPIC_PPIASE_2"/>
    <property type="match status" value="2"/>
</dbReference>
<dbReference type="Pfam" id="PF00639">
    <property type="entry name" value="Rotamase"/>
    <property type="match status" value="1"/>
</dbReference>
<name>A0A1T4U1P7_9GAMM</name>
<sequence length="432" mass="48034" precursor="true">MNKWTKAVLAVAISASSLSVSAEPTELDRVVTVVNEGVVLSSDINNLKKTVALNAKADTLPPQDVLEQQILDQLIIEELQLQEAQRMGIRIDDSRLEQAIAGVAKDKNLSVDALRSQLKQNGITWADYREQIRREMTIGEVRNIQVRRRISILPQEVESLAAELNAQNLEKVEYHLKHIQLRVDEDADKSQRDGTLAKANALVTELKHGKSFAALALANSKGPKALDGGDWGWMRLEEMPTIFADQIGNKGKGAIIGPFRSGVGYHILKIDDVKGLQSVAVTEVKARHILIKPSIIVSDEGAKRQLNQMIEQIKNGDKTFAELAQLYSADPGSAVKGGDLGWQTTDLYVPEFKDKVDNLPEGQISEPFKTVHGWHIVEVEDRRQADRTDAAMQNRAYRILLNRKFNEEAQAWLQELRAGAYVEQVGNLDDNS</sequence>
<dbReference type="RefSeq" id="WP_078751078.1">
    <property type="nucleotide sequence ID" value="NZ_FUXU01000004.1"/>
</dbReference>
<keyword evidence="10" id="KW-1185">Reference proteome</keyword>
<accession>A0A1T4U1P7</accession>
<dbReference type="GO" id="GO:0030288">
    <property type="term" value="C:outer membrane-bounded periplasmic space"/>
    <property type="evidence" value="ECO:0007669"/>
    <property type="project" value="InterPro"/>
</dbReference>
<dbReference type="EMBL" id="FUXU01000004">
    <property type="protein sequence ID" value="SKA46624.1"/>
    <property type="molecule type" value="Genomic_DNA"/>
</dbReference>
<keyword evidence="2 7" id="KW-0677">Repeat</keyword>
<dbReference type="AlphaFoldDB" id="A0A1T4U1P7"/>
<keyword evidence="3 7" id="KW-0574">Periplasm</keyword>
<evidence type="ECO:0000256" key="3">
    <source>
        <dbReference type="ARBA" id="ARBA00022764"/>
    </source>
</evidence>
<evidence type="ECO:0000313" key="10">
    <source>
        <dbReference type="Proteomes" id="UP000190162"/>
    </source>
</evidence>
<dbReference type="Proteomes" id="UP000190162">
    <property type="component" value="Unassembled WGS sequence"/>
</dbReference>
<dbReference type="GO" id="GO:0006457">
    <property type="term" value="P:protein folding"/>
    <property type="evidence" value="ECO:0007669"/>
    <property type="project" value="UniProtKB-UniRule"/>
</dbReference>
<dbReference type="InterPro" id="IPR050280">
    <property type="entry name" value="OMP_Chaperone_SurA"/>
</dbReference>
<dbReference type="Gene3D" id="3.10.50.40">
    <property type="match status" value="2"/>
</dbReference>
<dbReference type="InterPro" id="IPR027304">
    <property type="entry name" value="Trigger_fact/SurA_dom_sf"/>
</dbReference>
<organism evidence="9 10">
    <name type="scientific">Enterovibrio nigricans DSM 22720</name>
    <dbReference type="NCBI Taxonomy" id="1121868"/>
    <lineage>
        <taxon>Bacteria</taxon>
        <taxon>Pseudomonadati</taxon>
        <taxon>Pseudomonadota</taxon>
        <taxon>Gammaproteobacteria</taxon>
        <taxon>Vibrionales</taxon>
        <taxon>Vibrionaceae</taxon>
        <taxon>Enterovibrio</taxon>
    </lineage>
</organism>
<dbReference type="InterPro" id="IPR015391">
    <property type="entry name" value="SurA_N"/>
</dbReference>
<dbReference type="InterPro" id="IPR046357">
    <property type="entry name" value="PPIase_dom_sf"/>
</dbReference>
<feature type="chain" id="PRO_5013413654" description="Chaperone SurA" evidence="7">
    <location>
        <begin position="23"/>
        <end position="432"/>
    </location>
</feature>
<dbReference type="GO" id="GO:0050821">
    <property type="term" value="P:protein stabilization"/>
    <property type="evidence" value="ECO:0007669"/>
    <property type="project" value="InterPro"/>
</dbReference>
<dbReference type="Gene3D" id="1.10.4030.10">
    <property type="entry name" value="Porin chaperone SurA, peptide-binding domain"/>
    <property type="match status" value="2"/>
</dbReference>
<dbReference type="EC" id="5.2.1.8" evidence="7"/>
<dbReference type="OrthoDB" id="14196at2"/>
<dbReference type="SUPFAM" id="SSF109998">
    <property type="entry name" value="Triger factor/SurA peptide-binding domain-like"/>
    <property type="match status" value="1"/>
</dbReference>
<dbReference type="GO" id="GO:0042277">
    <property type="term" value="F:peptide binding"/>
    <property type="evidence" value="ECO:0007669"/>
    <property type="project" value="InterPro"/>
</dbReference>
<comment type="catalytic activity">
    <reaction evidence="7">
        <text>[protein]-peptidylproline (omega=180) = [protein]-peptidylproline (omega=0)</text>
        <dbReference type="Rhea" id="RHEA:16237"/>
        <dbReference type="Rhea" id="RHEA-COMP:10747"/>
        <dbReference type="Rhea" id="RHEA-COMP:10748"/>
        <dbReference type="ChEBI" id="CHEBI:83833"/>
        <dbReference type="ChEBI" id="CHEBI:83834"/>
        <dbReference type="EC" id="5.2.1.8"/>
    </reaction>
</comment>